<dbReference type="InterPro" id="IPR052928">
    <property type="entry name" value="Desiccation-related_membrane"/>
</dbReference>
<organism evidence="3 4">
    <name type="scientific">Pedobacter africanus</name>
    <dbReference type="NCBI Taxonomy" id="151894"/>
    <lineage>
        <taxon>Bacteria</taxon>
        <taxon>Pseudomonadati</taxon>
        <taxon>Bacteroidota</taxon>
        <taxon>Sphingobacteriia</taxon>
        <taxon>Sphingobacteriales</taxon>
        <taxon>Sphingobacteriaceae</taxon>
        <taxon>Pedobacter</taxon>
    </lineage>
</organism>
<feature type="region of interest" description="Disordered" evidence="1">
    <location>
        <begin position="99"/>
        <end position="128"/>
    </location>
</feature>
<dbReference type="EMBL" id="FWXT01000002">
    <property type="protein sequence ID" value="SMC86286.1"/>
    <property type="molecule type" value="Genomic_DNA"/>
</dbReference>
<keyword evidence="4" id="KW-1185">Reference proteome</keyword>
<gene>
    <name evidence="3" type="ORF">SAMN04488524_3003</name>
</gene>
<dbReference type="Gene3D" id="1.10.287.700">
    <property type="entry name" value="Helix hairpin bin"/>
    <property type="match status" value="1"/>
</dbReference>
<dbReference type="PANTHER" id="PTHR35792:SF2">
    <property type="entry name" value="GENERAL STRESS PROTEIN"/>
    <property type="match status" value="1"/>
</dbReference>
<protein>
    <submittedName>
        <fullName evidence="3">Gas vesicle protein</fullName>
    </submittedName>
</protein>
<evidence type="ECO:0000256" key="2">
    <source>
        <dbReference type="SAM" id="Phobius"/>
    </source>
</evidence>
<dbReference type="InterPro" id="IPR024623">
    <property type="entry name" value="YtxH"/>
</dbReference>
<keyword evidence="2" id="KW-0812">Transmembrane</keyword>
<dbReference type="AlphaFoldDB" id="A0A1W2CMN7"/>
<feature type="compositionally biased region" description="Basic and acidic residues" evidence="1">
    <location>
        <begin position="99"/>
        <end position="109"/>
    </location>
</feature>
<name>A0A1W2CMN7_9SPHI</name>
<sequence length="128" mass="13933">MANRFAGMSHRPVDTSTAVIGLLAGLAVGAVLGVLFAPDSGKKTRERISDKALDLTDNIKDGYHSVKERMSSGKDELAHLKDRVVDNVKNKAAAVSQEFKEFKETERQKSRSAAQDSAYDPDNAIQDI</sequence>
<evidence type="ECO:0000256" key="1">
    <source>
        <dbReference type="SAM" id="MobiDB-lite"/>
    </source>
</evidence>
<dbReference type="Pfam" id="PF12732">
    <property type="entry name" value="YtxH"/>
    <property type="match status" value="1"/>
</dbReference>
<dbReference type="Proteomes" id="UP000192756">
    <property type="component" value="Unassembled WGS sequence"/>
</dbReference>
<evidence type="ECO:0000313" key="3">
    <source>
        <dbReference type="EMBL" id="SMC86286.1"/>
    </source>
</evidence>
<dbReference type="STRING" id="151894.SAMN04488524_3003"/>
<reference evidence="4" key="1">
    <citation type="submission" date="2017-04" db="EMBL/GenBank/DDBJ databases">
        <authorList>
            <person name="Varghese N."/>
            <person name="Submissions S."/>
        </authorList>
    </citation>
    <scope>NUCLEOTIDE SEQUENCE [LARGE SCALE GENOMIC DNA]</scope>
    <source>
        <strain evidence="4">DSM 12126</strain>
    </source>
</reference>
<keyword evidence="2" id="KW-0472">Membrane</keyword>
<dbReference type="PANTHER" id="PTHR35792">
    <property type="entry name" value="GENERAL STRESS PROTEIN"/>
    <property type="match status" value="1"/>
</dbReference>
<keyword evidence="2" id="KW-1133">Transmembrane helix</keyword>
<proteinExistence type="predicted"/>
<feature type="transmembrane region" description="Helical" evidence="2">
    <location>
        <begin position="18"/>
        <end position="37"/>
    </location>
</feature>
<evidence type="ECO:0000313" key="4">
    <source>
        <dbReference type="Proteomes" id="UP000192756"/>
    </source>
</evidence>
<accession>A0A1W2CMN7</accession>